<evidence type="ECO:0000313" key="1">
    <source>
        <dbReference type="EMBL" id="RMV79113.1"/>
    </source>
</evidence>
<organism evidence="1 2">
    <name type="scientific">Pseudomonas caricapapayae</name>
    <dbReference type="NCBI Taxonomy" id="46678"/>
    <lineage>
        <taxon>Bacteria</taxon>
        <taxon>Pseudomonadati</taxon>
        <taxon>Pseudomonadota</taxon>
        <taxon>Gammaproteobacteria</taxon>
        <taxon>Pseudomonadales</taxon>
        <taxon>Pseudomonadaceae</taxon>
        <taxon>Pseudomonas</taxon>
    </lineage>
</organism>
<evidence type="ECO:0000313" key="2">
    <source>
        <dbReference type="Proteomes" id="UP000269872"/>
    </source>
</evidence>
<proteinExistence type="predicted"/>
<sequence>MMASDELKLIATKVPEAKKRRFEEILQSRGTNASVFLRQAIYEFIEQYDNEKPEVQLSLIPKLKK</sequence>
<name>A0A3M6FF95_9PSED</name>
<dbReference type="AlphaFoldDB" id="A0A3M6FF95"/>
<protein>
    <recommendedName>
        <fullName evidence="3">Ribbon-helix-helix protein CopG domain-containing protein</fullName>
    </recommendedName>
</protein>
<comment type="caution">
    <text evidence="1">The sequence shown here is derived from an EMBL/GenBank/DDBJ whole genome shotgun (WGS) entry which is preliminary data.</text>
</comment>
<accession>A0A3M6FF95</accession>
<dbReference type="RefSeq" id="WP_122339460.1">
    <property type="nucleotide sequence ID" value="NZ_RBUY01000018.1"/>
</dbReference>
<evidence type="ECO:0008006" key="3">
    <source>
        <dbReference type="Google" id="ProtNLM"/>
    </source>
</evidence>
<dbReference type="Proteomes" id="UP000269872">
    <property type="component" value="Unassembled WGS sequence"/>
</dbReference>
<dbReference type="EMBL" id="RBUY01000018">
    <property type="protein sequence ID" value="RMV79113.1"/>
    <property type="molecule type" value="Genomic_DNA"/>
</dbReference>
<reference evidence="1 2" key="1">
    <citation type="submission" date="2018-08" db="EMBL/GenBank/DDBJ databases">
        <title>Recombination of ecologically and evolutionarily significant loci maintains genetic cohesion in the Pseudomonas syringae species complex.</title>
        <authorList>
            <person name="Dillon M."/>
            <person name="Thakur S."/>
            <person name="Almeida R.N.D."/>
            <person name="Weir B.S."/>
            <person name="Guttman D.S."/>
        </authorList>
    </citation>
    <scope>NUCLEOTIDE SEQUENCE [LARGE SCALE GENOMIC DNA]</scope>
    <source>
        <strain evidence="1 2">ICMP 7496</strain>
    </source>
</reference>
<gene>
    <name evidence="1" type="ORF">ALP05_04368</name>
</gene>